<evidence type="ECO:0000259" key="1">
    <source>
        <dbReference type="SMART" id="SM00992"/>
    </source>
</evidence>
<dbReference type="OrthoDB" id="28868at2759"/>
<gene>
    <name evidence="2" type="ORF">DAEQUDRAFT_18423</name>
</gene>
<dbReference type="Proteomes" id="UP000076727">
    <property type="component" value="Unassembled WGS sequence"/>
</dbReference>
<dbReference type="STRING" id="1314783.A0A165UK69"/>
<dbReference type="Gene3D" id="2.30.30.390">
    <property type="entry name" value="Hemimethylated DNA-binding domain"/>
    <property type="match status" value="1"/>
</dbReference>
<name>A0A165UK69_9APHY</name>
<feature type="domain" description="Hemimethylated DNA-binding" evidence="1">
    <location>
        <begin position="484"/>
        <end position="589"/>
    </location>
</feature>
<dbReference type="SMART" id="SM00992">
    <property type="entry name" value="YccV-like"/>
    <property type="match status" value="1"/>
</dbReference>
<dbReference type="InterPro" id="IPR036047">
    <property type="entry name" value="F-box-like_dom_sf"/>
</dbReference>
<dbReference type="Pfam" id="PF08755">
    <property type="entry name" value="YccV-like"/>
    <property type="match status" value="1"/>
</dbReference>
<dbReference type="InterPro" id="IPR011722">
    <property type="entry name" value="Hemimethylated_DNA-bd_dom"/>
</dbReference>
<evidence type="ECO:0000313" key="2">
    <source>
        <dbReference type="EMBL" id="KZT75034.1"/>
    </source>
</evidence>
<accession>A0A165UK69</accession>
<dbReference type="PANTHER" id="PTHR31350:SF21">
    <property type="entry name" value="F-BOX ONLY PROTEIN 21"/>
    <property type="match status" value="1"/>
</dbReference>
<organism evidence="2 3">
    <name type="scientific">Daedalea quercina L-15889</name>
    <dbReference type="NCBI Taxonomy" id="1314783"/>
    <lineage>
        <taxon>Eukaryota</taxon>
        <taxon>Fungi</taxon>
        <taxon>Dikarya</taxon>
        <taxon>Basidiomycota</taxon>
        <taxon>Agaricomycotina</taxon>
        <taxon>Agaricomycetes</taxon>
        <taxon>Polyporales</taxon>
        <taxon>Fomitopsis</taxon>
    </lineage>
</organism>
<keyword evidence="3" id="KW-1185">Reference proteome</keyword>
<reference evidence="2 3" key="1">
    <citation type="journal article" date="2016" name="Mol. Biol. Evol.">
        <title>Comparative Genomics of Early-Diverging Mushroom-Forming Fungi Provides Insights into the Origins of Lignocellulose Decay Capabilities.</title>
        <authorList>
            <person name="Nagy L.G."/>
            <person name="Riley R."/>
            <person name="Tritt A."/>
            <person name="Adam C."/>
            <person name="Daum C."/>
            <person name="Floudas D."/>
            <person name="Sun H."/>
            <person name="Yadav J.S."/>
            <person name="Pangilinan J."/>
            <person name="Larsson K.H."/>
            <person name="Matsuura K."/>
            <person name="Barry K."/>
            <person name="Labutti K."/>
            <person name="Kuo R."/>
            <person name="Ohm R.A."/>
            <person name="Bhattacharya S.S."/>
            <person name="Shirouzu T."/>
            <person name="Yoshinaga Y."/>
            <person name="Martin F.M."/>
            <person name="Grigoriev I.V."/>
            <person name="Hibbett D.S."/>
        </authorList>
    </citation>
    <scope>NUCLEOTIDE SEQUENCE [LARGE SCALE GENOMIC DNA]</scope>
    <source>
        <strain evidence="2 3">L-15889</strain>
    </source>
</reference>
<protein>
    <recommendedName>
        <fullName evidence="1">Hemimethylated DNA-binding domain-containing protein</fullName>
    </recommendedName>
</protein>
<dbReference type="SUPFAM" id="SSF141255">
    <property type="entry name" value="YccV-like"/>
    <property type="match status" value="1"/>
</dbReference>
<dbReference type="SUPFAM" id="SSF81383">
    <property type="entry name" value="F-box domain"/>
    <property type="match status" value="1"/>
</dbReference>
<proteinExistence type="predicted"/>
<evidence type="ECO:0000313" key="3">
    <source>
        <dbReference type="Proteomes" id="UP000076727"/>
    </source>
</evidence>
<dbReference type="GO" id="GO:0003677">
    <property type="term" value="F:DNA binding"/>
    <property type="evidence" value="ECO:0007669"/>
    <property type="project" value="InterPro"/>
</dbReference>
<dbReference type="NCBIfam" id="TIGR02097">
    <property type="entry name" value="yccV"/>
    <property type="match status" value="1"/>
</dbReference>
<dbReference type="EMBL" id="KV429032">
    <property type="protein sequence ID" value="KZT75034.1"/>
    <property type="molecule type" value="Genomic_DNA"/>
</dbReference>
<dbReference type="InterPro" id="IPR036623">
    <property type="entry name" value="Hemimethylated_DNA-bd_sf"/>
</dbReference>
<dbReference type="AlphaFoldDB" id="A0A165UK69"/>
<dbReference type="Pfam" id="PF13369">
    <property type="entry name" value="Transglut_core2"/>
    <property type="match status" value="1"/>
</dbReference>
<sequence length="629" mass="71516">MLGHWPWLPTELYAAVLSFLPPDDDFSDTSVKTLVNCFGASAQLRAAAKQSLIWKPHYCARYTECVEEREAERRTKFKGDYRLMYIARRRLDRRALEAVDEIRTQLSGRHARAAAFVKEFSFDAWNALEQEARLPVPAYLSGDETGILGGDVDLDSDDVEHALPRRYWAKAMMGLIARRYTLQKWVRLYSAEEEDQPVTFEEALAGLSAFYDQSPKHISKWLGMLAHDCRVQLTVAGVELDPASPGYDLPSLVVRLRDTLRGMGFHIADGDDFYNPLNQFPHAFMRTESRKTIPMGLVYVYASVARRLGIRASPTNYPGKVLCHIDPIDPEQNEMLFDVCGQSLPIIFTSRDLRQVLVDIGLRPDMPAEIIRPCKVGTILHRAAANTIIAVRWNQRRSGGAFTENQAWCSYAAFCISLFQPQDMQISSQIIDCKPLDAMAVLNDVVGPALNPLARESLTRQCEKLVEEDEEFARTVWPRTGERPVLFFVGLIVQHAKYEYAGCIIGWHPMCLAKEDLSPVMEVQRLARGWDQPFYWVLTADGNKRYAAEEDLHPIEVRKGVVKRMFDNRSVFGRFFEGVQLDESRKRGRLLPTTELQTLFPEDDQIGSSWVRRGTLGNRKPSFDAPSSR</sequence>
<dbReference type="InterPro" id="IPR032698">
    <property type="entry name" value="SirB1_N"/>
</dbReference>
<dbReference type="PANTHER" id="PTHR31350">
    <property type="entry name" value="SI:DKEY-261L7.2"/>
    <property type="match status" value="1"/>
</dbReference>